<name>A0A815XB96_9BILA</name>
<feature type="transmembrane region" description="Helical" evidence="1">
    <location>
        <begin position="86"/>
        <end position="110"/>
    </location>
</feature>
<organism evidence="2 4">
    <name type="scientific">Rotaria magnacalcarata</name>
    <dbReference type="NCBI Taxonomy" id="392030"/>
    <lineage>
        <taxon>Eukaryota</taxon>
        <taxon>Metazoa</taxon>
        <taxon>Spiralia</taxon>
        <taxon>Gnathifera</taxon>
        <taxon>Rotifera</taxon>
        <taxon>Eurotatoria</taxon>
        <taxon>Bdelloidea</taxon>
        <taxon>Philodinida</taxon>
        <taxon>Philodinidae</taxon>
        <taxon>Rotaria</taxon>
    </lineage>
</organism>
<evidence type="ECO:0000256" key="1">
    <source>
        <dbReference type="SAM" id="Phobius"/>
    </source>
</evidence>
<protein>
    <submittedName>
        <fullName evidence="2">Uncharacterized protein</fullName>
    </submittedName>
</protein>
<dbReference type="AlphaFoldDB" id="A0A815XB96"/>
<comment type="caution">
    <text evidence="2">The sequence shown here is derived from an EMBL/GenBank/DDBJ whole genome shotgun (WGS) entry which is preliminary data.</text>
</comment>
<dbReference type="PANTHER" id="PTHR34205:SF2">
    <property type="entry name" value="DUF962 DOMAIN-CONTAINING PROTEIN"/>
    <property type="match status" value="1"/>
</dbReference>
<dbReference type="PANTHER" id="PTHR34205">
    <property type="entry name" value="TRANSMEMBRANE PROTEIN"/>
    <property type="match status" value="1"/>
</dbReference>
<reference evidence="2" key="1">
    <citation type="submission" date="2021-02" db="EMBL/GenBank/DDBJ databases">
        <authorList>
            <person name="Nowell W R."/>
        </authorList>
    </citation>
    <scope>NUCLEOTIDE SEQUENCE</scope>
</reference>
<gene>
    <name evidence="3" type="ORF">GIL414_LOCUS26944</name>
    <name evidence="2" type="ORF">KQP761_LOCUS17962</name>
</gene>
<accession>A0A815XB96</accession>
<dbReference type="Pfam" id="PF06127">
    <property type="entry name" value="Mpo1-like"/>
    <property type="match status" value="1"/>
</dbReference>
<dbReference type="PROSITE" id="PS51257">
    <property type="entry name" value="PROKAR_LIPOPROTEIN"/>
    <property type="match status" value="1"/>
</dbReference>
<evidence type="ECO:0000313" key="4">
    <source>
        <dbReference type="Proteomes" id="UP000663834"/>
    </source>
</evidence>
<dbReference type="Proteomes" id="UP000681720">
    <property type="component" value="Unassembled WGS sequence"/>
</dbReference>
<keyword evidence="1" id="KW-0812">Transmembrane</keyword>
<evidence type="ECO:0000313" key="2">
    <source>
        <dbReference type="EMBL" id="CAF1555349.1"/>
    </source>
</evidence>
<proteinExistence type="predicted"/>
<feature type="transmembrane region" description="Helical" evidence="1">
    <location>
        <begin position="116"/>
        <end position="133"/>
    </location>
</feature>
<keyword evidence="1" id="KW-1133">Transmembrane helix</keyword>
<dbReference type="InterPro" id="IPR009305">
    <property type="entry name" value="Mpo1-like"/>
</dbReference>
<evidence type="ECO:0000313" key="3">
    <source>
        <dbReference type="EMBL" id="CAF4326885.1"/>
    </source>
</evidence>
<dbReference type="EMBL" id="CAJNOW010009124">
    <property type="protein sequence ID" value="CAF1555349.1"/>
    <property type="molecule type" value="Genomic_DNA"/>
</dbReference>
<dbReference type="OrthoDB" id="5511466at2759"/>
<keyword evidence="1" id="KW-0472">Membrane</keyword>
<sequence length="195" mass="21896">MVKTIVSGGQKSSLSFYGGSLCACVIIIASFIIQTRDSPPLNEYLSKNISSKKPYETFQEFYPYYLNEHKKEATRQFHYIGTTLSLVYFLTKPILSIPMLAGGLAAYSIIPFARHLSTGLVEVILFLTIYLTGGKLLTNSLIKTCIPLLIGYGFSWVGHFAFELNKPASFIYPTYSFFGDVRMMYDAMKGCNFSF</sequence>
<dbReference type="EMBL" id="CAJOBJ010041141">
    <property type="protein sequence ID" value="CAF4326885.1"/>
    <property type="molecule type" value="Genomic_DNA"/>
</dbReference>
<feature type="transmembrane region" description="Helical" evidence="1">
    <location>
        <begin position="14"/>
        <end position="33"/>
    </location>
</feature>
<dbReference type="Proteomes" id="UP000663834">
    <property type="component" value="Unassembled WGS sequence"/>
</dbReference>